<evidence type="ECO:0000313" key="2">
    <source>
        <dbReference type="Proteomes" id="UP000774570"/>
    </source>
</evidence>
<dbReference type="Gene3D" id="1.25.40.10">
    <property type="entry name" value="Tetratricopeptide repeat domain"/>
    <property type="match status" value="1"/>
</dbReference>
<dbReference type="EMBL" id="JAIBOA010000016">
    <property type="protein sequence ID" value="MBW8485546.1"/>
    <property type="molecule type" value="Genomic_DNA"/>
</dbReference>
<dbReference type="InterPro" id="IPR027417">
    <property type="entry name" value="P-loop_NTPase"/>
</dbReference>
<name>A0ABS7FZ47_9ACTN</name>
<dbReference type="Proteomes" id="UP000774570">
    <property type="component" value="Unassembled WGS sequence"/>
</dbReference>
<dbReference type="SUPFAM" id="SSF52540">
    <property type="entry name" value="P-loop containing nucleoside triphosphate hydrolases"/>
    <property type="match status" value="1"/>
</dbReference>
<proteinExistence type="predicted"/>
<evidence type="ECO:0000313" key="1">
    <source>
        <dbReference type="EMBL" id="MBW8485546.1"/>
    </source>
</evidence>
<dbReference type="InterPro" id="IPR011990">
    <property type="entry name" value="TPR-like_helical_dom_sf"/>
</dbReference>
<keyword evidence="2" id="KW-1185">Reference proteome</keyword>
<reference evidence="1 2" key="1">
    <citation type="submission" date="2021-07" db="EMBL/GenBank/DDBJ databases">
        <title>Actinomadura sp. PM05-2 isolated from lichen.</title>
        <authorList>
            <person name="Somphong A."/>
            <person name="Phongsopitanun W."/>
            <person name="Tanasupawat S."/>
            <person name="Peongsungnone V."/>
        </authorList>
    </citation>
    <scope>NUCLEOTIDE SEQUENCE [LARGE SCALE GENOMIC DNA]</scope>
    <source>
        <strain evidence="1 2">PM05-2</strain>
    </source>
</reference>
<organism evidence="1 2">
    <name type="scientific">Actinomadura parmotrematis</name>
    <dbReference type="NCBI Taxonomy" id="2864039"/>
    <lineage>
        <taxon>Bacteria</taxon>
        <taxon>Bacillati</taxon>
        <taxon>Actinomycetota</taxon>
        <taxon>Actinomycetes</taxon>
        <taxon>Streptosporangiales</taxon>
        <taxon>Thermomonosporaceae</taxon>
        <taxon>Actinomadura</taxon>
    </lineage>
</organism>
<dbReference type="RefSeq" id="WP_220168777.1">
    <property type="nucleotide sequence ID" value="NZ_JAIBOA010000016.1"/>
</dbReference>
<protein>
    <recommendedName>
        <fullName evidence="3">Tetratricopeptide repeat protein</fullName>
    </recommendedName>
</protein>
<accession>A0ABS7FZ47</accession>
<evidence type="ECO:0008006" key="3">
    <source>
        <dbReference type="Google" id="ProtNLM"/>
    </source>
</evidence>
<comment type="caution">
    <text evidence="1">The sequence shown here is derived from an EMBL/GenBank/DDBJ whole genome shotgun (WGS) entry which is preliminary data.</text>
</comment>
<sequence length="825" mass="90827">MPLEPRFRRVAALNRRFVDRVPVLEAFGAEIARVGSGPRVFNVVGVGGIGKSRLIKELRERSAKTHRIAVLDLQIPAMRQQEDALAVLRVELGRQGVRFDRFDIAYAVLWQRLHPHLRLTSSQLPFIRESEALSQILDTAAGVPVFGTSIVLVRLLEKATSSALQRRRIKVDDTLRQLDELTNVELADAVTYLFAEDLRNASADKPYVLFVDAYEALLAASSARPGQPSSRDVWLRDLIAQLDLGLTVVASREPVGWQAHDPAWSEVIREVRVDGLPMEARLELLTEGGIADDSARHSIATASQGLPFYLHLAVDTGTDARQAAVVSSEQILQRFLQHVGADEIRTLELLSVARVFDFEIFQAVADAFDLPRHRMAWESLTAYSFVYPAGAHGRRLHQLMRSALLDRLSPDACAYVHAVLRRVWDERAKEDQGTENGVATLARAVREAAYSALHDPVFTGEDLLGYADKALTCGGKQAVDGVLQDLHEYLRDAPEENPDLAQTARCLESEAAILLGDADAATWLTPVIDWPLSNVVGARLAIAGAHGRRIAGDTGKALAIFRKVWQEHTGPVRPRAGYCMTDLDMCQGRFRDTFAVADEIARIADPDDHLLRGDLARLRHLAYRFTLHLGESQAALDEAAALYEQAGTIVEPANIITNRAELLAWTDPQRAVDIAGEAVETHRELGALHELGKAYTAMAIAHTHLGGFDEAAVAFRSAADALDRARYRSGRARAELFRALLYIRTGYTDHALASARWAVNELIEAEVYPTLIMMAEQVLDAIGVQDAYIASAARDARTRIDALDSLDALRRRSALLVAGMLEGTA</sequence>
<dbReference type="SUPFAM" id="SSF48452">
    <property type="entry name" value="TPR-like"/>
    <property type="match status" value="1"/>
</dbReference>
<gene>
    <name evidence="1" type="ORF">K1Y72_24410</name>
</gene>